<feature type="domain" description="Fibronectin type-III" evidence="4">
    <location>
        <begin position="342"/>
        <end position="437"/>
    </location>
</feature>
<protein>
    <recommendedName>
        <fullName evidence="7">Nephrin/kirre</fullName>
    </recommendedName>
</protein>
<dbReference type="CDD" id="cd00063">
    <property type="entry name" value="FN3"/>
    <property type="match status" value="1"/>
</dbReference>
<sequence>MSSDKLLDSPEIPSNSTNPEEREEGSIIVMLYLQRLERTDDVSPIEVKIEDLSQPLRAGVESSLVCKSFGSKPPANLNLKLAGSNGLTQQLQQMSLNQNTTTRRAKIIPTPEDNGKDVICIATNPEVPEFRREVSKELQVHFAPEVEVSLAPALDPENIREGEDVYFECLINANPAATKVLWLQEGLQLNTNMEEGILAQGKNLVLQKVRRHSRGKYQCRVSNSIDTVTSAATLLNIMFAPECSGSRNRTVSVIPTEEVKLHCLTEANPEQVNFIWKLNNTRGLQDFESSTFTNQGRNSTLSFRPITYSGNTEDYGVVLCQGANKIGTQTEPCRFVISPAGPPEVPKGCILRNQSATSLSVDCEAGHNGGLQQHFVATVQNAEDGLMVVNMSSPRPRFSVGGLTPGRDYLVSVKAVNAKGASQPYVLEGLALKVAENKIDNSGSTASSPLVVVFGSVFSGFCLVVVVMAIVTRARTRLLRDSSDEATADKLTAEDAPDIIATKALAEESEEREPEKASIADDSAISPGIDTDSSLIQSTPAQVRN</sequence>
<dbReference type="PROSITE" id="PS50835">
    <property type="entry name" value="IG_LIKE"/>
    <property type="match status" value="2"/>
</dbReference>
<keyword evidence="2" id="KW-0472">Membrane</keyword>
<dbReference type="SUPFAM" id="SSF49265">
    <property type="entry name" value="Fibronectin type III"/>
    <property type="match status" value="1"/>
</dbReference>
<comment type="caution">
    <text evidence="5">The sequence shown here is derived from an EMBL/GenBank/DDBJ whole genome shotgun (WGS) entry which is preliminary data.</text>
</comment>
<keyword evidence="6" id="KW-1185">Reference proteome</keyword>
<feature type="domain" description="Ig-like" evidence="3">
    <location>
        <begin position="241"/>
        <end position="338"/>
    </location>
</feature>
<organism evidence="5 6">
    <name type="scientific">Halocaridina rubra</name>
    <name type="common">Hawaiian red shrimp</name>
    <dbReference type="NCBI Taxonomy" id="373956"/>
    <lineage>
        <taxon>Eukaryota</taxon>
        <taxon>Metazoa</taxon>
        <taxon>Ecdysozoa</taxon>
        <taxon>Arthropoda</taxon>
        <taxon>Crustacea</taxon>
        <taxon>Multicrustacea</taxon>
        <taxon>Malacostraca</taxon>
        <taxon>Eumalacostraca</taxon>
        <taxon>Eucarida</taxon>
        <taxon>Decapoda</taxon>
        <taxon>Pleocyemata</taxon>
        <taxon>Caridea</taxon>
        <taxon>Atyoidea</taxon>
        <taxon>Atyidae</taxon>
        <taxon>Halocaridina</taxon>
    </lineage>
</organism>
<feature type="transmembrane region" description="Helical" evidence="2">
    <location>
        <begin position="450"/>
        <end position="471"/>
    </location>
</feature>
<dbReference type="Pfam" id="PF13927">
    <property type="entry name" value="Ig_3"/>
    <property type="match status" value="1"/>
</dbReference>
<evidence type="ECO:0000256" key="1">
    <source>
        <dbReference type="SAM" id="MobiDB-lite"/>
    </source>
</evidence>
<dbReference type="EMBL" id="JAXCGZ010007734">
    <property type="protein sequence ID" value="KAK7078627.1"/>
    <property type="molecule type" value="Genomic_DNA"/>
</dbReference>
<dbReference type="InterPro" id="IPR007110">
    <property type="entry name" value="Ig-like_dom"/>
</dbReference>
<evidence type="ECO:0008006" key="7">
    <source>
        <dbReference type="Google" id="ProtNLM"/>
    </source>
</evidence>
<gene>
    <name evidence="5" type="ORF">SK128_023509</name>
</gene>
<dbReference type="AlphaFoldDB" id="A0AAN8X6G4"/>
<dbReference type="InterPro" id="IPR036179">
    <property type="entry name" value="Ig-like_dom_sf"/>
</dbReference>
<feature type="compositionally biased region" description="Polar residues" evidence="1">
    <location>
        <begin position="531"/>
        <end position="545"/>
    </location>
</feature>
<dbReference type="PROSITE" id="PS50853">
    <property type="entry name" value="FN3"/>
    <property type="match status" value="1"/>
</dbReference>
<dbReference type="SMART" id="SM00408">
    <property type="entry name" value="IGc2"/>
    <property type="match status" value="2"/>
</dbReference>
<feature type="region of interest" description="Disordered" evidence="1">
    <location>
        <begin position="1"/>
        <end position="23"/>
    </location>
</feature>
<dbReference type="Proteomes" id="UP001381693">
    <property type="component" value="Unassembled WGS sequence"/>
</dbReference>
<dbReference type="InterPro" id="IPR003599">
    <property type="entry name" value="Ig_sub"/>
</dbReference>
<evidence type="ECO:0000259" key="4">
    <source>
        <dbReference type="PROSITE" id="PS50853"/>
    </source>
</evidence>
<dbReference type="SMART" id="SM00409">
    <property type="entry name" value="IG"/>
    <property type="match status" value="2"/>
</dbReference>
<dbReference type="SUPFAM" id="SSF48726">
    <property type="entry name" value="Immunoglobulin"/>
    <property type="match status" value="3"/>
</dbReference>
<dbReference type="SMART" id="SM00060">
    <property type="entry name" value="FN3"/>
    <property type="match status" value="1"/>
</dbReference>
<dbReference type="GO" id="GO:0030154">
    <property type="term" value="P:cell differentiation"/>
    <property type="evidence" value="ECO:0007669"/>
    <property type="project" value="UniProtKB-ARBA"/>
</dbReference>
<dbReference type="PANTHER" id="PTHR23278:SF19">
    <property type="entry name" value="OBSCURIN"/>
    <property type="match status" value="1"/>
</dbReference>
<feature type="domain" description="Ig-like" evidence="3">
    <location>
        <begin position="144"/>
        <end position="235"/>
    </location>
</feature>
<dbReference type="PANTHER" id="PTHR23278">
    <property type="entry name" value="SIDESTEP PROTEIN"/>
    <property type="match status" value="1"/>
</dbReference>
<evidence type="ECO:0000259" key="3">
    <source>
        <dbReference type="PROSITE" id="PS50835"/>
    </source>
</evidence>
<evidence type="ECO:0000313" key="5">
    <source>
        <dbReference type="EMBL" id="KAK7078627.1"/>
    </source>
</evidence>
<accession>A0AAN8X6G4</accession>
<keyword evidence="2" id="KW-0812">Transmembrane</keyword>
<keyword evidence="2" id="KW-1133">Transmembrane helix</keyword>
<evidence type="ECO:0000313" key="6">
    <source>
        <dbReference type="Proteomes" id="UP001381693"/>
    </source>
</evidence>
<dbReference type="InterPro" id="IPR003961">
    <property type="entry name" value="FN3_dom"/>
</dbReference>
<dbReference type="CDD" id="cd00096">
    <property type="entry name" value="Ig"/>
    <property type="match status" value="1"/>
</dbReference>
<reference evidence="5 6" key="1">
    <citation type="submission" date="2023-11" db="EMBL/GenBank/DDBJ databases">
        <title>Halocaridina rubra genome assembly.</title>
        <authorList>
            <person name="Smith C."/>
        </authorList>
    </citation>
    <scope>NUCLEOTIDE SEQUENCE [LARGE SCALE GENOMIC DNA]</scope>
    <source>
        <strain evidence="5">EP-1</strain>
        <tissue evidence="5">Whole</tissue>
    </source>
</reference>
<dbReference type="InterPro" id="IPR036116">
    <property type="entry name" value="FN3_sf"/>
</dbReference>
<feature type="region of interest" description="Disordered" evidence="1">
    <location>
        <begin position="505"/>
        <end position="545"/>
    </location>
</feature>
<dbReference type="GO" id="GO:0009653">
    <property type="term" value="P:anatomical structure morphogenesis"/>
    <property type="evidence" value="ECO:0007669"/>
    <property type="project" value="UniProtKB-ARBA"/>
</dbReference>
<name>A0AAN8X6G4_HALRR</name>
<dbReference type="InterPro" id="IPR013783">
    <property type="entry name" value="Ig-like_fold"/>
</dbReference>
<dbReference type="Gene3D" id="2.60.40.10">
    <property type="entry name" value="Immunoglobulins"/>
    <property type="match status" value="4"/>
</dbReference>
<evidence type="ECO:0000256" key="2">
    <source>
        <dbReference type="SAM" id="Phobius"/>
    </source>
</evidence>
<dbReference type="Pfam" id="PF00041">
    <property type="entry name" value="fn3"/>
    <property type="match status" value="1"/>
</dbReference>
<dbReference type="InterPro" id="IPR003598">
    <property type="entry name" value="Ig_sub2"/>
</dbReference>
<proteinExistence type="predicted"/>